<organism evidence="1 2">
    <name type="scientific">Planococcus halotolerans</name>
    <dbReference type="NCBI Taxonomy" id="2233542"/>
    <lineage>
        <taxon>Bacteria</taxon>
        <taxon>Bacillati</taxon>
        <taxon>Bacillota</taxon>
        <taxon>Bacilli</taxon>
        <taxon>Bacillales</taxon>
        <taxon>Caryophanaceae</taxon>
        <taxon>Planococcus</taxon>
    </lineage>
</organism>
<dbReference type="Proteomes" id="UP000251002">
    <property type="component" value="Unassembled WGS sequence"/>
</dbReference>
<evidence type="ECO:0000313" key="1">
    <source>
        <dbReference type="EMBL" id="RAZ77934.1"/>
    </source>
</evidence>
<reference evidence="1 2" key="1">
    <citation type="submission" date="2018-06" db="EMBL/GenBank/DDBJ databases">
        <title>The draft genome sequences of strains SCU63 and S1.</title>
        <authorList>
            <person name="Gan L."/>
        </authorList>
    </citation>
    <scope>NUCLEOTIDE SEQUENCE [LARGE SCALE GENOMIC DNA]</scope>
    <source>
        <strain evidence="1 2">SCU63</strain>
    </source>
</reference>
<name>A0A365KXR3_9BACL</name>
<accession>A0A365KXR3</accession>
<keyword evidence="1" id="KW-0167">Capsid protein</keyword>
<dbReference type="RefSeq" id="WP_112223662.1">
    <property type="nucleotide sequence ID" value="NZ_CP047673.1"/>
</dbReference>
<dbReference type="EMBL" id="QLZR01000003">
    <property type="protein sequence ID" value="RAZ77934.1"/>
    <property type="molecule type" value="Genomic_DNA"/>
</dbReference>
<comment type="caution">
    <text evidence="1">The sequence shown here is derived from an EMBL/GenBank/DDBJ whole genome shotgun (WGS) entry which is preliminary data.</text>
</comment>
<sequence>MASKELAMHEKLEVHEILTFKTACVAKTKMFVDLVKDDKLKKILEEDLELSTQAIKDLRKILKDSSN</sequence>
<keyword evidence="1" id="KW-0946">Virion</keyword>
<dbReference type="AlphaFoldDB" id="A0A365KXR3"/>
<keyword evidence="2" id="KW-1185">Reference proteome</keyword>
<evidence type="ECO:0000313" key="2">
    <source>
        <dbReference type="Proteomes" id="UP000251002"/>
    </source>
</evidence>
<proteinExistence type="predicted"/>
<gene>
    <name evidence="1" type="ORF">DP120_10700</name>
</gene>
<dbReference type="InterPro" id="IPR012347">
    <property type="entry name" value="Ferritin-like"/>
</dbReference>
<dbReference type="Gene3D" id="1.20.1260.10">
    <property type="match status" value="1"/>
</dbReference>
<protein>
    <submittedName>
        <fullName evidence="1">Spore coat protein</fullName>
    </submittedName>
</protein>